<dbReference type="EMBL" id="CAUJNA010003771">
    <property type="protein sequence ID" value="CAJ1409450.1"/>
    <property type="molecule type" value="Genomic_DNA"/>
</dbReference>
<dbReference type="Gene3D" id="3.90.228.10">
    <property type="match status" value="1"/>
</dbReference>
<organism evidence="2 3">
    <name type="scientific">Effrenium voratum</name>
    <dbReference type="NCBI Taxonomy" id="2562239"/>
    <lineage>
        <taxon>Eukaryota</taxon>
        <taxon>Sar</taxon>
        <taxon>Alveolata</taxon>
        <taxon>Dinophyceae</taxon>
        <taxon>Suessiales</taxon>
        <taxon>Symbiodiniaceae</taxon>
        <taxon>Effrenium</taxon>
    </lineage>
</organism>
<evidence type="ECO:0000313" key="2">
    <source>
        <dbReference type="EMBL" id="CAJ1409450.1"/>
    </source>
</evidence>
<accession>A0AA36JNH2</accession>
<reference evidence="2" key="1">
    <citation type="submission" date="2023-08" db="EMBL/GenBank/DDBJ databases">
        <authorList>
            <person name="Chen Y."/>
            <person name="Shah S."/>
            <person name="Dougan E. K."/>
            <person name="Thang M."/>
            <person name="Chan C."/>
        </authorList>
    </citation>
    <scope>NUCLEOTIDE SEQUENCE</scope>
</reference>
<evidence type="ECO:0000313" key="3">
    <source>
        <dbReference type="Proteomes" id="UP001178507"/>
    </source>
</evidence>
<feature type="region of interest" description="Disordered" evidence="1">
    <location>
        <begin position="43"/>
        <end position="77"/>
    </location>
</feature>
<name>A0AA36JNH2_9DINO</name>
<dbReference type="AlphaFoldDB" id="A0AA36JNH2"/>
<dbReference type="SUPFAM" id="SSF56399">
    <property type="entry name" value="ADP-ribosylation"/>
    <property type="match status" value="1"/>
</dbReference>
<sequence>MAEPARRPNRPPVQLGFCGRWAPMKFKQGCMIFGNTTLGHTTVKIKSRRRGELPEEEPEPQDPQDPQVETGPSQEVERPLEIGHPEVQARAQKLAEILGTGGALAPPGFGSGRVVRLEAAKAFVARHRRLAELRGLDAAKPRVVFHWTQEKNFEGISQEGLRVPDGAGVAVAHGSSFGVGIYVSPDFRYGKELFAYGAPAGFMCLALPGCQHFGKPTVPFAGGAAGFDSVIGREGQRGVDEWVFFRSDQLLPCFLLDELGLVLAKDAAHQAMKVLHQPWTEKEAGQADHVAPIPYSTGRWQRRFSASRSEGSAELCAESLKNEVCKESRRWRDRTAEKR</sequence>
<dbReference type="Proteomes" id="UP001178507">
    <property type="component" value="Unassembled WGS sequence"/>
</dbReference>
<gene>
    <name evidence="2" type="ORF">EVOR1521_LOCUS30542</name>
</gene>
<comment type="caution">
    <text evidence="2">The sequence shown here is derived from an EMBL/GenBank/DDBJ whole genome shotgun (WGS) entry which is preliminary data.</text>
</comment>
<evidence type="ECO:0008006" key="4">
    <source>
        <dbReference type="Google" id="ProtNLM"/>
    </source>
</evidence>
<keyword evidence="3" id="KW-1185">Reference proteome</keyword>
<evidence type="ECO:0000256" key="1">
    <source>
        <dbReference type="SAM" id="MobiDB-lite"/>
    </source>
</evidence>
<protein>
    <recommendedName>
        <fullName evidence="4">PARP catalytic domain-containing protein</fullName>
    </recommendedName>
</protein>
<proteinExistence type="predicted"/>